<feature type="non-terminal residue" evidence="1">
    <location>
        <position position="76"/>
    </location>
</feature>
<evidence type="ECO:0000313" key="1">
    <source>
        <dbReference type="EMBL" id="MQL88720.1"/>
    </source>
</evidence>
<dbReference type="Proteomes" id="UP000652761">
    <property type="component" value="Unassembled WGS sequence"/>
</dbReference>
<dbReference type="EMBL" id="NMUH01001084">
    <property type="protein sequence ID" value="MQL88720.1"/>
    <property type="molecule type" value="Genomic_DNA"/>
</dbReference>
<evidence type="ECO:0000313" key="2">
    <source>
        <dbReference type="Proteomes" id="UP000652761"/>
    </source>
</evidence>
<proteinExistence type="predicted"/>
<reference evidence="1" key="1">
    <citation type="submission" date="2017-07" db="EMBL/GenBank/DDBJ databases">
        <title>Taro Niue Genome Assembly and Annotation.</title>
        <authorList>
            <person name="Atibalentja N."/>
            <person name="Keating K."/>
            <person name="Fields C.J."/>
        </authorList>
    </citation>
    <scope>NUCLEOTIDE SEQUENCE</scope>
    <source>
        <strain evidence="1">Niue_2</strain>
        <tissue evidence="1">Leaf</tissue>
    </source>
</reference>
<sequence>PECVDTTRECVDTLSHLHKTCLLDAGSSVDTATGCVDTLSQSDNWVFWMLGLVSTLPLAVSTHCPSQATRSSGDWV</sequence>
<organism evidence="1 2">
    <name type="scientific">Colocasia esculenta</name>
    <name type="common">Wild taro</name>
    <name type="synonym">Arum esculentum</name>
    <dbReference type="NCBI Taxonomy" id="4460"/>
    <lineage>
        <taxon>Eukaryota</taxon>
        <taxon>Viridiplantae</taxon>
        <taxon>Streptophyta</taxon>
        <taxon>Embryophyta</taxon>
        <taxon>Tracheophyta</taxon>
        <taxon>Spermatophyta</taxon>
        <taxon>Magnoliopsida</taxon>
        <taxon>Liliopsida</taxon>
        <taxon>Araceae</taxon>
        <taxon>Aroideae</taxon>
        <taxon>Colocasieae</taxon>
        <taxon>Colocasia</taxon>
    </lineage>
</organism>
<gene>
    <name evidence="1" type="ORF">Taro_021290</name>
</gene>
<name>A0A843V4J4_COLES</name>
<comment type="caution">
    <text evidence="1">The sequence shown here is derived from an EMBL/GenBank/DDBJ whole genome shotgun (WGS) entry which is preliminary data.</text>
</comment>
<accession>A0A843V4J4</accession>
<keyword evidence="2" id="KW-1185">Reference proteome</keyword>
<protein>
    <submittedName>
        <fullName evidence="1">Uncharacterized protein</fullName>
    </submittedName>
</protein>
<dbReference type="AlphaFoldDB" id="A0A843V4J4"/>